<dbReference type="GO" id="GO:0009003">
    <property type="term" value="F:signal peptidase activity"/>
    <property type="evidence" value="ECO:0007669"/>
    <property type="project" value="UniProtKB-EC"/>
</dbReference>
<dbReference type="Proteomes" id="UP001597304">
    <property type="component" value="Unassembled WGS sequence"/>
</dbReference>
<sequence>MAQTSIDRARLWHWILHPDPQLLRRRLIGLIIVMTMVNLTMFGTNWLDRNYRLFYEKYTEGCLPYSFYAVERRPAIVIQHGDVVMFTAHRMEPVLPDGSRIGKLVIGVPGDQVNVTHGRLYVNGRYWGSTKLGAQKFAKLPSSWDKSYVLKQDEFFVFGSEPRSWDSRFWGPVKRDEIIALAHPLF</sequence>
<gene>
    <name evidence="5" type="primary">lepB</name>
    <name evidence="5" type="ORF">ACFSF0_04160</name>
</gene>
<evidence type="ECO:0000256" key="1">
    <source>
        <dbReference type="ARBA" id="ARBA00009370"/>
    </source>
</evidence>
<dbReference type="Pfam" id="PF10502">
    <property type="entry name" value="Peptidase_S26"/>
    <property type="match status" value="1"/>
</dbReference>
<proteinExistence type="inferred from homology"/>
<dbReference type="Gene3D" id="2.10.109.10">
    <property type="entry name" value="Umud Fragment, subunit A"/>
    <property type="match status" value="1"/>
</dbReference>
<evidence type="ECO:0000313" key="5">
    <source>
        <dbReference type="EMBL" id="MFD1709787.1"/>
    </source>
</evidence>
<dbReference type="EMBL" id="JBHUEJ010000010">
    <property type="protein sequence ID" value="MFD1709787.1"/>
    <property type="molecule type" value="Genomic_DNA"/>
</dbReference>
<comment type="catalytic activity">
    <reaction evidence="3">
        <text>Cleavage of hydrophobic, N-terminal signal or leader sequences from secreted and periplasmic proteins.</text>
        <dbReference type="EC" id="3.4.21.89"/>
    </reaction>
</comment>
<keyword evidence="3" id="KW-1133">Transmembrane helix</keyword>
<feature type="domain" description="Peptidase S26" evidence="4">
    <location>
        <begin position="75"/>
        <end position="183"/>
    </location>
</feature>
<protein>
    <recommendedName>
        <fullName evidence="2 3">Signal peptidase I</fullName>
        <ecNumber evidence="3">3.4.21.89</ecNumber>
    </recommendedName>
</protein>
<dbReference type="EC" id="3.4.21.89" evidence="3"/>
<evidence type="ECO:0000256" key="2">
    <source>
        <dbReference type="ARBA" id="ARBA00019232"/>
    </source>
</evidence>
<dbReference type="SUPFAM" id="SSF51306">
    <property type="entry name" value="LexA/Signal peptidase"/>
    <property type="match status" value="1"/>
</dbReference>
<dbReference type="InterPro" id="IPR019533">
    <property type="entry name" value="Peptidase_S26"/>
</dbReference>
<dbReference type="InterPro" id="IPR000223">
    <property type="entry name" value="Pept_S26A_signal_pept_1"/>
</dbReference>
<name>A0ABW4KNU8_9BURK</name>
<comment type="caution">
    <text evidence="5">The sequence shown here is derived from an EMBL/GenBank/DDBJ whole genome shotgun (WGS) entry which is preliminary data.</text>
</comment>
<comment type="similarity">
    <text evidence="1 3">Belongs to the peptidase S26 family.</text>
</comment>
<dbReference type="PANTHER" id="PTHR43390:SF1">
    <property type="entry name" value="CHLOROPLAST PROCESSING PEPTIDASE"/>
    <property type="match status" value="1"/>
</dbReference>
<evidence type="ECO:0000256" key="3">
    <source>
        <dbReference type="RuleBase" id="RU362042"/>
    </source>
</evidence>
<accession>A0ABW4KNU8</accession>
<keyword evidence="3" id="KW-0812">Transmembrane</keyword>
<comment type="subcellular location">
    <subcellularLocation>
        <location evidence="3">Membrane</location>
        <topology evidence="3">Single-pass type II membrane protein</topology>
    </subcellularLocation>
</comment>
<dbReference type="InterPro" id="IPR036286">
    <property type="entry name" value="LexA/Signal_pep-like_sf"/>
</dbReference>
<dbReference type="PANTHER" id="PTHR43390">
    <property type="entry name" value="SIGNAL PEPTIDASE I"/>
    <property type="match status" value="1"/>
</dbReference>
<reference evidence="6" key="1">
    <citation type="journal article" date="2019" name="Int. J. Syst. Evol. Microbiol.">
        <title>The Global Catalogue of Microorganisms (GCM) 10K type strain sequencing project: providing services to taxonomists for standard genome sequencing and annotation.</title>
        <authorList>
            <consortium name="The Broad Institute Genomics Platform"/>
            <consortium name="The Broad Institute Genome Sequencing Center for Infectious Disease"/>
            <person name="Wu L."/>
            <person name="Ma J."/>
        </authorList>
    </citation>
    <scope>NUCLEOTIDE SEQUENCE [LARGE SCALE GENOMIC DNA]</scope>
    <source>
        <strain evidence="6">LMG 29247</strain>
    </source>
</reference>
<keyword evidence="3" id="KW-0472">Membrane</keyword>
<keyword evidence="3" id="KW-0645">Protease</keyword>
<dbReference type="RefSeq" id="WP_147914643.1">
    <property type="nucleotide sequence ID" value="NZ_JBHUEJ010000010.1"/>
</dbReference>
<keyword evidence="3 5" id="KW-0378">Hydrolase</keyword>
<evidence type="ECO:0000313" key="6">
    <source>
        <dbReference type="Proteomes" id="UP001597304"/>
    </source>
</evidence>
<evidence type="ECO:0000259" key="4">
    <source>
        <dbReference type="Pfam" id="PF10502"/>
    </source>
</evidence>
<organism evidence="5 6">
    <name type="scientific">Ottowia flava</name>
    <dbReference type="NCBI Taxonomy" id="2675430"/>
    <lineage>
        <taxon>Bacteria</taxon>
        <taxon>Pseudomonadati</taxon>
        <taxon>Pseudomonadota</taxon>
        <taxon>Betaproteobacteria</taxon>
        <taxon>Burkholderiales</taxon>
        <taxon>Comamonadaceae</taxon>
        <taxon>Ottowia</taxon>
    </lineage>
</organism>
<dbReference type="NCBIfam" id="TIGR02227">
    <property type="entry name" value="sigpep_I_bact"/>
    <property type="match status" value="1"/>
</dbReference>
<feature type="transmembrane region" description="Helical" evidence="3">
    <location>
        <begin position="27"/>
        <end position="47"/>
    </location>
</feature>
<keyword evidence="6" id="KW-1185">Reference proteome</keyword>